<dbReference type="Gene3D" id="1.10.150.130">
    <property type="match status" value="1"/>
</dbReference>
<feature type="domain" description="Tyr recombinase" evidence="5">
    <location>
        <begin position="181"/>
        <end position="388"/>
    </location>
</feature>
<dbReference type="PROSITE" id="PS51898">
    <property type="entry name" value="TYR_RECOMBINASE"/>
    <property type="match status" value="1"/>
</dbReference>
<accession>A0A2W5ZC15</accession>
<dbReference type="InterPro" id="IPR013762">
    <property type="entry name" value="Integrase-like_cat_sf"/>
</dbReference>
<name>A0A2W5ZC15_9BACT</name>
<dbReference type="Pfam" id="PF00589">
    <property type="entry name" value="Phage_integrase"/>
    <property type="match status" value="1"/>
</dbReference>
<dbReference type="InterPro" id="IPR011010">
    <property type="entry name" value="DNA_brk_join_enz"/>
</dbReference>
<comment type="caution">
    <text evidence="7">The sequence shown here is derived from an EMBL/GenBank/DDBJ whole genome shotgun (WGS) entry which is preliminary data.</text>
</comment>
<sequence>MARRTASPGRRTRANGEGTVSRRQDGRWEARVFVRQDGRWVRRALYAKTKAEASRKLREAITARDKGLPMPKGSTTVAAFLEEEWWPGVAPSLRPGSQRRYHQVVTDYLVPALGRRRLVDLQPEHLQTLYGRLLAEGKSPATVRLAHAVLHRALSRALSWGKVVRNVADASMVDLPRSPRREAAHFDAQAARLVVGAAQGDRLEALWALALTAGLRRGELLALRWDAVDLDRGVVEVRYTLQPDGSLAEPKSASSRRAVPIADAVISVLRSHMSSQAAERLEAGNQWQEPRLSVAGSKVTLDGGLVFTTPLGRPLPITSMVKAWVAVLGRAGVPIIPFHGTRHTAASLLADAGVHPTVAQARLGHATSAMTLERYTHVGEAQRRGAADDVERLLGLSS</sequence>
<dbReference type="GO" id="GO:0015074">
    <property type="term" value="P:DNA integration"/>
    <property type="evidence" value="ECO:0007669"/>
    <property type="project" value="UniProtKB-KW"/>
</dbReference>
<dbReference type="InterPro" id="IPR044068">
    <property type="entry name" value="CB"/>
</dbReference>
<dbReference type="EMBL" id="QHBU01000153">
    <property type="protein sequence ID" value="PZR80386.1"/>
    <property type="molecule type" value="Genomic_DNA"/>
</dbReference>
<dbReference type="Gene3D" id="1.10.443.10">
    <property type="entry name" value="Intergrase catalytic core"/>
    <property type="match status" value="1"/>
</dbReference>
<dbReference type="InterPro" id="IPR002104">
    <property type="entry name" value="Integrase_catalytic"/>
</dbReference>
<feature type="region of interest" description="Disordered" evidence="4">
    <location>
        <begin position="1"/>
        <end position="23"/>
    </location>
</feature>
<dbReference type="GO" id="GO:0003677">
    <property type="term" value="F:DNA binding"/>
    <property type="evidence" value="ECO:0007669"/>
    <property type="project" value="UniProtKB-UniRule"/>
</dbReference>
<keyword evidence="2" id="KW-0233">DNA recombination</keyword>
<dbReference type="AlphaFoldDB" id="A0A2W5ZC15"/>
<dbReference type="SUPFAM" id="SSF56349">
    <property type="entry name" value="DNA breaking-rejoining enzymes"/>
    <property type="match status" value="1"/>
</dbReference>
<feature type="domain" description="Core-binding (CB)" evidence="6">
    <location>
        <begin position="71"/>
        <end position="158"/>
    </location>
</feature>
<evidence type="ECO:0000259" key="6">
    <source>
        <dbReference type="PROSITE" id="PS51900"/>
    </source>
</evidence>
<evidence type="ECO:0000256" key="3">
    <source>
        <dbReference type="PROSITE-ProRule" id="PRU01248"/>
    </source>
</evidence>
<evidence type="ECO:0000313" key="8">
    <source>
        <dbReference type="Proteomes" id="UP000248724"/>
    </source>
</evidence>
<evidence type="ECO:0000259" key="5">
    <source>
        <dbReference type="PROSITE" id="PS51898"/>
    </source>
</evidence>
<dbReference type="PANTHER" id="PTHR30349">
    <property type="entry name" value="PHAGE INTEGRASE-RELATED"/>
    <property type="match status" value="1"/>
</dbReference>
<organism evidence="7 8">
    <name type="scientific">Candidatus Aeolococcus gillhamiae</name>
    <dbReference type="NCBI Taxonomy" id="3127015"/>
    <lineage>
        <taxon>Bacteria</taxon>
        <taxon>Bacillati</taxon>
        <taxon>Candidatus Dormiibacterota</taxon>
        <taxon>Candidatus Dormibacteria</taxon>
        <taxon>Candidatus Aeolococcales</taxon>
        <taxon>Candidatus Aeolococcaceae</taxon>
        <taxon>Candidatus Aeolococcus</taxon>
    </lineage>
</organism>
<proteinExistence type="predicted"/>
<keyword evidence="1 3" id="KW-0238">DNA-binding</keyword>
<dbReference type="InterPro" id="IPR010998">
    <property type="entry name" value="Integrase_recombinase_N"/>
</dbReference>
<dbReference type="PROSITE" id="PS51900">
    <property type="entry name" value="CB"/>
    <property type="match status" value="1"/>
</dbReference>
<dbReference type="GO" id="GO:0006310">
    <property type="term" value="P:DNA recombination"/>
    <property type="evidence" value="ECO:0007669"/>
    <property type="project" value="UniProtKB-KW"/>
</dbReference>
<protein>
    <recommendedName>
        <fullName evidence="9">Site-specific integrase</fullName>
    </recommendedName>
</protein>
<evidence type="ECO:0000256" key="1">
    <source>
        <dbReference type="ARBA" id="ARBA00023125"/>
    </source>
</evidence>
<evidence type="ECO:0000256" key="4">
    <source>
        <dbReference type="SAM" id="MobiDB-lite"/>
    </source>
</evidence>
<gene>
    <name evidence="7" type="ORF">DLM65_08085</name>
</gene>
<evidence type="ECO:0008006" key="9">
    <source>
        <dbReference type="Google" id="ProtNLM"/>
    </source>
</evidence>
<dbReference type="InterPro" id="IPR050090">
    <property type="entry name" value="Tyrosine_recombinase_XerCD"/>
</dbReference>
<evidence type="ECO:0000313" key="7">
    <source>
        <dbReference type="EMBL" id="PZR80386.1"/>
    </source>
</evidence>
<dbReference type="CDD" id="cd01189">
    <property type="entry name" value="INT_ICEBs1_C_like"/>
    <property type="match status" value="1"/>
</dbReference>
<dbReference type="Proteomes" id="UP000248724">
    <property type="component" value="Unassembled WGS sequence"/>
</dbReference>
<evidence type="ECO:0000256" key="2">
    <source>
        <dbReference type="ARBA" id="ARBA00023172"/>
    </source>
</evidence>
<reference evidence="7 8" key="1">
    <citation type="journal article" date="2017" name="Nature">
        <title>Atmospheric trace gases support primary production in Antarctic desert surface soil.</title>
        <authorList>
            <person name="Ji M."/>
            <person name="Greening C."/>
            <person name="Vanwonterghem I."/>
            <person name="Carere C.R."/>
            <person name="Bay S.K."/>
            <person name="Steen J.A."/>
            <person name="Montgomery K."/>
            <person name="Lines T."/>
            <person name="Beardall J."/>
            <person name="van Dorst J."/>
            <person name="Snape I."/>
            <person name="Stott M.B."/>
            <person name="Hugenholtz P."/>
            <person name="Ferrari B.C."/>
        </authorList>
    </citation>
    <scope>NUCLEOTIDE SEQUENCE [LARGE SCALE GENOMIC DNA]</scope>
    <source>
        <strain evidence="7">RRmetagenome_bin12</strain>
    </source>
</reference>
<dbReference type="PANTHER" id="PTHR30349:SF91">
    <property type="entry name" value="INTA PROTEIN"/>
    <property type="match status" value="1"/>
</dbReference>